<dbReference type="EMBL" id="WUFT01000001">
    <property type="protein sequence ID" value="NEJ69079.1"/>
    <property type="molecule type" value="Genomic_DNA"/>
</dbReference>
<proteinExistence type="predicted"/>
<dbReference type="Gene3D" id="3.40.50.150">
    <property type="entry name" value="Vaccinia Virus protein VP39"/>
    <property type="match status" value="1"/>
</dbReference>
<dbReference type="InterPro" id="IPR013691">
    <property type="entry name" value="MeTrfase_14"/>
</dbReference>
<dbReference type="RefSeq" id="WP_164006147.1">
    <property type="nucleotide sequence ID" value="NZ_WUFT01000001.1"/>
</dbReference>
<dbReference type="PANTHER" id="PTHR43861:SF5">
    <property type="entry name" value="BLL5978 PROTEIN"/>
    <property type="match status" value="1"/>
</dbReference>
<dbReference type="Gene3D" id="3.40.50.720">
    <property type="entry name" value="NAD(P)-binding Rossmann-like Domain"/>
    <property type="match status" value="1"/>
</dbReference>
<dbReference type="Pfam" id="PF08484">
    <property type="entry name" value="Methyltransf_14"/>
    <property type="match status" value="1"/>
</dbReference>
<dbReference type="SUPFAM" id="SSF53335">
    <property type="entry name" value="S-adenosyl-L-methionine-dependent methyltransferases"/>
    <property type="match status" value="1"/>
</dbReference>
<dbReference type="Proteomes" id="UP000471753">
    <property type="component" value="Unassembled WGS sequence"/>
</dbReference>
<dbReference type="AlphaFoldDB" id="A0A7K3U7J2"/>
<dbReference type="GO" id="GO:0032259">
    <property type="term" value="P:methylation"/>
    <property type="evidence" value="ECO:0007669"/>
    <property type="project" value="UniProtKB-KW"/>
</dbReference>
<gene>
    <name evidence="3" type="ORF">GR197_00775</name>
</gene>
<evidence type="ECO:0000313" key="4">
    <source>
        <dbReference type="Proteomes" id="UP000471753"/>
    </source>
</evidence>
<name>A0A7K3U7J2_9HYPH</name>
<dbReference type="Pfam" id="PF08421">
    <property type="entry name" value="Methyltransf_13"/>
    <property type="match status" value="1"/>
</dbReference>
<dbReference type="InterPro" id="IPR013630">
    <property type="entry name" value="Methyltransf_Zn-bd_dom_put"/>
</dbReference>
<evidence type="ECO:0000313" key="3">
    <source>
        <dbReference type="EMBL" id="NEJ69079.1"/>
    </source>
</evidence>
<evidence type="ECO:0000259" key="1">
    <source>
        <dbReference type="Pfam" id="PF08421"/>
    </source>
</evidence>
<reference evidence="3 4" key="1">
    <citation type="submission" date="2019-12" db="EMBL/GenBank/DDBJ databases">
        <title>Rhizobium genotypes associated with high levels of biological nitrogen fixation by grain legumes in a temperate-maritime cropping system.</title>
        <authorList>
            <person name="Maluk M."/>
            <person name="Francesc Ferrando Molina F."/>
            <person name="Lopez Del Egido L."/>
            <person name="Lafos M."/>
            <person name="Langarica-Fuentes A."/>
            <person name="Gebre Yohannes G."/>
            <person name="Young M.W."/>
            <person name="Martin P."/>
            <person name="Gantlett R."/>
            <person name="Kenicer G."/>
            <person name="Hawes C."/>
            <person name="Begg G.S."/>
            <person name="Quilliam R.S."/>
            <person name="Squire G.R."/>
            <person name="Poole P.S."/>
            <person name="Young P.W."/>
            <person name="Iannetta P.M."/>
            <person name="James E.K."/>
        </authorList>
    </citation>
    <scope>NUCLEOTIDE SEQUENCE [LARGE SCALE GENOMIC DNA]</scope>
    <source>
        <strain evidence="3 4">JHI366</strain>
    </source>
</reference>
<dbReference type="Gene3D" id="6.10.250.3100">
    <property type="match status" value="1"/>
</dbReference>
<feature type="domain" description="C-methyltransferase" evidence="2">
    <location>
        <begin position="245"/>
        <end position="401"/>
    </location>
</feature>
<keyword evidence="3" id="KW-0808">Transferase</keyword>
<keyword evidence="3" id="KW-0489">Methyltransferase</keyword>
<accession>A0A7K3U7J2</accession>
<feature type="domain" description="Methyltransferase putative zinc binding" evidence="1">
    <location>
        <begin position="3"/>
        <end position="64"/>
    </location>
</feature>
<organism evidence="3 4">
    <name type="scientific">Rhizobium phaseoli</name>
    <dbReference type="NCBI Taxonomy" id="396"/>
    <lineage>
        <taxon>Bacteria</taxon>
        <taxon>Pseudomonadati</taxon>
        <taxon>Pseudomonadota</taxon>
        <taxon>Alphaproteobacteria</taxon>
        <taxon>Hyphomicrobiales</taxon>
        <taxon>Rhizobiaceae</taxon>
        <taxon>Rhizobium/Agrobacterium group</taxon>
        <taxon>Rhizobium</taxon>
    </lineage>
</organism>
<dbReference type="GO" id="GO:0008168">
    <property type="term" value="F:methyltransferase activity"/>
    <property type="evidence" value="ECO:0007669"/>
    <property type="project" value="UniProtKB-KW"/>
</dbReference>
<evidence type="ECO:0000259" key="2">
    <source>
        <dbReference type="Pfam" id="PF08484"/>
    </source>
</evidence>
<dbReference type="Gene3D" id="6.20.50.110">
    <property type="entry name" value="Methyltransferase, zinc-binding domain"/>
    <property type="match status" value="1"/>
</dbReference>
<dbReference type="Pfam" id="PF13489">
    <property type="entry name" value="Methyltransf_23"/>
    <property type="match status" value="1"/>
</dbReference>
<dbReference type="InterPro" id="IPR029063">
    <property type="entry name" value="SAM-dependent_MTases_sf"/>
</dbReference>
<dbReference type="InterPro" id="IPR038576">
    <property type="entry name" value="Methyltransf_Zn-bd_dom_put_sf"/>
</dbReference>
<dbReference type="PANTHER" id="PTHR43861">
    <property type="entry name" value="TRANS-ACONITATE 2-METHYLTRANSFERASE-RELATED"/>
    <property type="match status" value="1"/>
</dbReference>
<sequence length="407" mass="45557">MNCRMCGSTKLHKFLDLGFTPPADQFRRKDQAREPDIHYPLQVVMCDDCGLAQLSHVVSPEVLYRNDYPYESSTTRTGQAHWSEFAASVVARLKLGPKDLAVDIGSNVGVLLGAFQSQGLRVQGVDPAANIVMIAQANGIDTVCDFFNEDTARTIVADKGHASVVTATNVFAHVDDLDSFISSVKELLSERGVFIFEAPYFVNLLKHNEYDTIYHEHLSYLSVKPLLAFFRKHGLEIFHIEERDIHGGSFRVHVGRIGMWPASQDAERMAQAEVDMGIYSHEKLAEFAAAVRRNKDELTWLLHSLKHEGKRIAAVSAPAKGMTLLNYCGLDADILDFVTEKSKLKIGRYTPGAHIPVVSDEELLNHQPDYALLLAWNFAEEIIGNLHEFRRRGGKFIIPIPFPKIVD</sequence>
<comment type="caution">
    <text evidence="3">The sequence shown here is derived from an EMBL/GenBank/DDBJ whole genome shotgun (WGS) entry which is preliminary data.</text>
</comment>
<protein>
    <submittedName>
        <fullName evidence="3">Methyltransferase domain-containing protein</fullName>
    </submittedName>
</protein>